<dbReference type="RefSeq" id="WP_184367158.1">
    <property type="nucleotide sequence ID" value="NZ_BAAAKM010000137.1"/>
</dbReference>
<accession>A0A840WR92</accession>
<protein>
    <recommendedName>
        <fullName evidence="5">Lipoprotein</fullName>
    </recommendedName>
</protein>
<feature type="region of interest" description="Disordered" evidence="1">
    <location>
        <begin position="26"/>
        <end position="82"/>
    </location>
</feature>
<reference evidence="3 4" key="1">
    <citation type="submission" date="2020-08" db="EMBL/GenBank/DDBJ databases">
        <title>Sequencing the genomes of 1000 actinobacteria strains.</title>
        <authorList>
            <person name="Klenk H.-P."/>
        </authorList>
    </citation>
    <scope>NUCLEOTIDE SEQUENCE [LARGE SCALE GENOMIC DNA]</scope>
    <source>
        <strain evidence="3 4">DSM 44598</strain>
    </source>
</reference>
<organism evidence="3 4">
    <name type="scientific">Nocardiopsis metallicus</name>
    <dbReference type="NCBI Taxonomy" id="179819"/>
    <lineage>
        <taxon>Bacteria</taxon>
        <taxon>Bacillati</taxon>
        <taxon>Actinomycetota</taxon>
        <taxon>Actinomycetes</taxon>
        <taxon>Streptosporangiales</taxon>
        <taxon>Nocardiopsidaceae</taxon>
        <taxon>Nocardiopsis</taxon>
    </lineage>
</organism>
<comment type="caution">
    <text evidence="3">The sequence shown here is derived from an EMBL/GenBank/DDBJ whole genome shotgun (WGS) entry which is preliminary data.</text>
</comment>
<evidence type="ECO:0000313" key="4">
    <source>
        <dbReference type="Proteomes" id="UP000579647"/>
    </source>
</evidence>
<proteinExistence type="predicted"/>
<keyword evidence="4" id="KW-1185">Reference proteome</keyword>
<evidence type="ECO:0000256" key="1">
    <source>
        <dbReference type="SAM" id="MobiDB-lite"/>
    </source>
</evidence>
<evidence type="ECO:0008006" key="5">
    <source>
        <dbReference type="Google" id="ProtNLM"/>
    </source>
</evidence>
<gene>
    <name evidence="3" type="ORF">HNR07_005234</name>
</gene>
<dbReference type="Proteomes" id="UP000579647">
    <property type="component" value="Unassembled WGS sequence"/>
</dbReference>
<sequence length="221" mass="23589">MTNKRYTAPVTLFAALTAGTLLTGCGLVRDASPPDPGAARGGEAVEEPAESPTETPEPPASEDPAAPVSDGDPDWIPPSFATGWSFEYDPELNTHHASSEGTGCDVLFAQTTGVEQAREDGYEPVGALDHLLENIAERTGNTPVEQPATPYRIMADSGETFEFETKHATFDNSEENRTLRAGVLWLDDAELVLSSSCPTDEWDDQQFDITMLVGAASISNA</sequence>
<keyword evidence="2" id="KW-0732">Signal</keyword>
<dbReference type="PROSITE" id="PS51257">
    <property type="entry name" value="PROKAR_LIPOPROTEIN"/>
    <property type="match status" value="1"/>
</dbReference>
<name>A0A840WR92_9ACTN</name>
<feature type="chain" id="PRO_5039158260" description="Lipoprotein" evidence="2">
    <location>
        <begin position="24"/>
        <end position="221"/>
    </location>
</feature>
<evidence type="ECO:0000256" key="2">
    <source>
        <dbReference type="SAM" id="SignalP"/>
    </source>
</evidence>
<evidence type="ECO:0000313" key="3">
    <source>
        <dbReference type="EMBL" id="MBB5494097.1"/>
    </source>
</evidence>
<dbReference type="AlphaFoldDB" id="A0A840WR92"/>
<feature type="signal peptide" evidence="2">
    <location>
        <begin position="1"/>
        <end position="23"/>
    </location>
</feature>
<dbReference type="EMBL" id="JACHDO010000001">
    <property type="protein sequence ID" value="MBB5494097.1"/>
    <property type="molecule type" value="Genomic_DNA"/>
</dbReference>